<organism evidence="2 3">
    <name type="scientific">Phialemonium atrogriseum</name>
    <dbReference type="NCBI Taxonomy" id="1093897"/>
    <lineage>
        <taxon>Eukaryota</taxon>
        <taxon>Fungi</taxon>
        <taxon>Dikarya</taxon>
        <taxon>Ascomycota</taxon>
        <taxon>Pezizomycotina</taxon>
        <taxon>Sordariomycetes</taxon>
        <taxon>Sordariomycetidae</taxon>
        <taxon>Cephalothecales</taxon>
        <taxon>Cephalothecaceae</taxon>
        <taxon>Phialemonium</taxon>
    </lineage>
</organism>
<gene>
    <name evidence="2" type="ORF">QBC33DRAFT_536611</name>
</gene>
<keyword evidence="1" id="KW-0732">Signal</keyword>
<accession>A0AAJ0C155</accession>
<protein>
    <submittedName>
        <fullName evidence="2">Uncharacterized protein</fullName>
    </submittedName>
</protein>
<comment type="caution">
    <text evidence="2">The sequence shown here is derived from an EMBL/GenBank/DDBJ whole genome shotgun (WGS) entry which is preliminary data.</text>
</comment>
<dbReference type="Proteomes" id="UP001244011">
    <property type="component" value="Unassembled WGS sequence"/>
</dbReference>
<dbReference type="EMBL" id="MU839006">
    <property type="protein sequence ID" value="KAK1768233.1"/>
    <property type="molecule type" value="Genomic_DNA"/>
</dbReference>
<dbReference type="RefSeq" id="XP_060284446.1">
    <property type="nucleotide sequence ID" value="XM_060427722.1"/>
</dbReference>
<feature type="signal peptide" evidence="1">
    <location>
        <begin position="1"/>
        <end position="20"/>
    </location>
</feature>
<reference evidence="2" key="1">
    <citation type="submission" date="2023-06" db="EMBL/GenBank/DDBJ databases">
        <title>Genome-scale phylogeny and comparative genomics of the fungal order Sordariales.</title>
        <authorList>
            <consortium name="Lawrence Berkeley National Laboratory"/>
            <person name="Hensen N."/>
            <person name="Bonometti L."/>
            <person name="Westerberg I."/>
            <person name="Brannstrom I.O."/>
            <person name="Guillou S."/>
            <person name="Cros-Aarteil S."/>
            <person name="Calhoun S."/>
            <person name="Haridas S."/>
            <person name="Kuo A."/>
            <person name="Mondo S."/>
            <person name="Pangilinan J."/>
            <person name="Riley R."/>
            <person name="Labutti K."/>
            <person name="Andreopoulos B."/>
            <person name="Lipzen A."/>
            <person name="Chen C."/>
            <person name="Yanf M."/>
            <person name="Daum C."/>
            <person name="Ng V."/>
            <person name="Clum A."/>
            <person name="Steindorff A."/>
            <person name="Ohm R."/>
            <person name="Martin F."/>
            <person name="Silar P."/>
            <person name="Natvig D."/>
            <person name="Lalanne C."/>
            <person name="Gautier V."/>
            <person name="Ament-Velasquez S.L."/>
            <person name="Kruys A."/>
            <person name="Hutchinson M.I."/>
            <person name="Powell A.J."/>
            <person name="Barry K."/>
            <person name="Miller A.N."/>
            <person name="Grigoriev I.V."/>
            <person name="Debuchy R."/>
            <person name="Gladieux P."/>
            <person name="Thoren M.H."/>
            <person name="Johannesson H."/>
        </authorList>
    </citation>
    <scope>NUCLEOTIDE SEQUENCE</scope>
    <source>
        <strain evidence="2">8032-3</strain>
    </source>
</reference>
<dbReference type="AlphaFoldDB" id="A0AAJ0C155"/>
<name>A0AAJ0C155_9PEZI</name>
<keyword evidence="3" id="KW-1185">Reference proteome</keyword>
<dbReference type="GeneID" id="85310909"/>
<proteinExistence type="predicted"/>
<feature type="chain" id="PRO_5042581530" evidence="1">
    <location>
        <begin position="21"/>
        <end position="93"/>
    </location>
</feature>
<evidence type="ECO:0000313" key="2">
    <source>
        <dbReference type="EMBL" id="KAK1768233.1"/>
    </source>
</evidence>
<evidence type="ECO:0000256" key="1">
    <source>
        <dbReference type="SAM" id="SignalP"/>
    </source>
</evidence>
<evidence type="ECO:0000313" key="3">
    <source>
        <dbReference type="Proteomes" id="UP001244011"/>
    </source>
</evidence>
<sequence>MRSTITLLPILGLLSGLALATPAPVVATLAAPTHLVGEPLAADSVNATEVGRRTVAEPPHLTVALVSADAVNSTSAGVVKRAIEAAKLLVWSR</sequence>